<dbReference type="InterPro" id="IPR007055">
    <property type="entry name" value="BON_dom"/>
</dbReference>
<dbReference type="GO" id="GO:0009306">
    <property type="term" value="P:protein secretion"/>
    <property type="evidence" value="ECO:0007669"/>
    <property type="project" value="InterPro"/>
</dbReference>
<evidence type="ECO:0000313" key="7">
    <source>
        <dbReference type="EMBL" id="SFN18608.1"/>
    </source>
</evidence>
<dbReference type="Pfam" id="PF00263">
    <property type="entry name" value="Secretin"/>
    <property type="match status" value="1"/>
</dbReference>
<name>A0A1I4WXN6_9NEIS</name>
<dbReference type="STRING" id="83765.SAMN05660284_00799"/>
<evidence type="ECO:0000259" key="6">
    <source>
        <dbReference type="Pfam" id="PF13629"/>
    </source>
</evidence>
<dbReference type="PANTHER" id="PTHR30332:SF17">
    <property type="entry name" value="TYPE IV PILIATION SYSTEM PROTEIN DR_0774-RELATED"/>
    <property type="match status" value="1"/>
</dbReference>
<feature type="region of interest" description="Disordered" evidence="2">
    <location>
        <begin position="462"/>
        <end position="517"/>
    </location>
</feature>
<dbReference type="InterPro" id="IPR001775">
    <property type="entry name" value="GspD/PilQ"/>
</dbReference>
<reference evidence="8" key="1">
    <citation type="submission" date="2016-10" db="EMBL/GenBank/DDBJ databases">
        <authorList>
            <person name="Varghese N."/>
            <person name="Submissions S."/>
        </authorList>
    </citation>
    <scope>NUCLEOTIDE SEQUENCE [LARGE SCALE GENOMIC DNA]</scope>
    <source>
        <strain evidence="8">DSM 6150</strain>
    </source>
</reference>
<evidence type="ECO:0000313" key="8">
    <source>
        <dbReference type="Proteomes" id="UP000242869"/>
    </source>
</evidence>
<feature type="region of interest" description="Disordered" evidence="2">
    <location>
        <begin position="36"/>
        <end position="65"/>
    </location>
</feature>
<dbReference type="Pfam" id="PF04972">
    <property type="entry name" value="BON"/>
    <property type="match status" value="1"/>
</dbReference>
<dbReference type="InterPro" id="IPR004846">
    <property type="entry name" value="T2SS/T3SS_dom"/>
</dbReference>
<feature type="domain" description="BON" evidence="5">
    <location>
        <begin position="142"/>
        <end position="201"/>
    </location>
</feature>
<feature type="chain" id="PRO_5017379444" evidence="3">
    <location>
        <begin position="36"/>
        <end position="517"/>
    </location>
</feature>
<dbReference type="PRINTS" id="PR00811">
    <property type="entry name" value="BCTERIALGSPD"/>
</dbReference>
<dbReference type="GO" id="GO:0015627">
    <property type="term" value="C:type II protein secretion system complex"/>
    <property type="evidence" value="ECO:0007669"/>
    <property type="project" value="TreeGrafter"/>
</dbReference>
<feature type="domain" description="Type II/III secretion system secretin-like" evidence="4">
    <location>
        <begin position="291"/>
        <end position="455"/>
    </location>
</feature>
<dbReference type="AlphaFoldDB" id="A0A1I4WXN6"/>
<feature type="compositionally biased region" description="Basic and acidic residues" evidence="2">
    <location>
        <begin position="476"/>
        <end position="488"/>
    </location>
</feature>
<feature type="domain" description="Pilus formation protein N-terminal" evidence="6">
    <location>
        <begin position="74"/>
        <end position="138"/>
    </location>
</feature>
<keyword evidence="8" id="KW-1185">Reference proteome</keyword>
<sequence>MGKQEMQYTMQPKAGIKALAVALGMSLWLTSPLQAAEPSQAKPAKKPAAAKRTAPAKEASQMPSGPIEFASHITATVGKSTLLRLPAPATRVSIGSPDIVDVVLLNPREIYLLGKKVGATNLTLWSKSGQSTIVDVAVGLDTASLQARLQQLLPKERNIKVFAASDTIVLSGTVADATKADRAVALAEAFAGKKVINMLSVSSVQQVMLEVKVAEINRTDLDKLGLNFSWQSGANFLYGIVGGNSGILSRTLGNTRATSATGLATTLPNIFGTDGTAPGSVSNVSALVDAQKKDSLVKILAEPNIVAISGQEGSFLAGGEILIPVPQSNGTITMESKQFGVGLRATPTVLDEGRINLRVQPEVTDLVGFTSVASTGLGSNTLVPTLTTRRVSTTVELYEGQSLAIGGLLQDNTRGSINRFPLLGDIPVLGALFRSTEYQQAKTELLIIVTPRLVKPLAPNYALPTDAHKSPSKSDLFLDGKLEGKSESKPAAAPQTEAPAATGNPQPTPAPSGFQMK</sequence>
<proteinExistence type="inferred from homology"/>
<evidence type="ECO:0000259" key="4">
    <source>
        <dbReference type="Pfam" id="PF00263"/>
    </source>
</evidence>
<accession>A0A1I4WXN6</accession>
<dbReference type="PANTHER" id="PTHR30332">
    <property type="entry name" value="PROBABLE GENERAL SECRETION PATHWAY PROTEIN D"/>
    <property type="match status" value="1"/>
</dbReference>
<dbReference type="RefSeq" id="WP_218142623.1">
    <property type="nucleotide sequence ID" value="NZ_FOVE01000004.1"/>
</dbReference>
<organism evidence="7 8">
    <name type="scientific">Formivibrio citricus</name>
    <dbReference type="NCBI Taxonomy" id="83765"/>
    <lineage>
        <taxon>Bacteria</taxon>
        <taxon>Pseudomonadati</taxon>
        <taxon>Pseudomonadota</taxon>
        <taxon>Betaproteobacteria</taxon>
        <taxon>Neisseriales</taxon>
        <taxon>Chitinibacteraceae</taxon>
        <taxon>Formivibrio</taxon>
    </lineage>
</organism>
<keyword evidence="3" id="KW-0732">Signal</keyword>
<feature type="signal peptide" evidence="3">
    <location>
        <begin position="1"/>
        <end position="35"/>
    </location>
</feature>
<feature type="compositionally biased region" description="Low complexity" evidence="2">
    <location>
        <begin position="490"/>
        <end position="502"/>
    </location>
</feature>
<comment type="similarity">
    <text evidence="1">Belongs to the bacterial secretin family.</text>
</comment>
<evidence type="ECO:0000256" key="2">
    <source>
        <dbReference type="SAM" id="MobiDB-lite"/>
    </source>
</evidence>
<evidence type="ECO:0000256" key="3">
    <source>
        <dbReference type="SAM" id="SignalP"/>
    </source>
</evidence>
<dbReference type="Pfam" id="PF13629">
    <property type="entry name" value="T2SS-T3SS_pil_N"/>
    <property type="match status" value="1"/>
</dbReference>
<evidence type="ECO:0000256" key="1">
    <source>
        <dbReference type="RuleBase" id="RU004003"/>
    </source>
</evidence>
<feature type="compositionally biased region" description="Low complexity" evidence="2">
    <location>
        <begin position="50"/>
        <end position="60"/>
    </location>
</feature>
<protein>
    <submittedName>
        <fullName evidence="7">Pilus assembly protein CpaC</fullName>
    </submittedName>
</protein>
<gene>
    <name evidence="7" type="ORF">SAMN05660284_00799</name>
</gene>
<dbReference type="InterPro" id="IPR050810">
    <property type="entry name" value="Bact_Secretion_Sys_Channel"/>
</dbReference>
<dbReference type="Proteomes" id="UP000242869">
    <property type="component" value="Unassembled WGS sequence"/>
</dbReference>
<evidence type="ECO:0000259" key="5">
    <source>
        <dbReference type="Pfam" id="PF04972"/>
    </source>
</evidence>
<dbReference type="InterPro" id="IPR032789">
    <property type="entry name" value="T2SS-T3SS_pil_N"/>
</dbReference>
<dbReference type="EMBL" id="FOVE01000004">
    <property type="protein sequence ID" value="SFN18608.1"/>
    <property type="molecule type" value="Genomic_DNA"/>
</dbReference>